<dbReference type="OrthoDB" id="5195793at2"/>
<evidence type="ECO:0000313" key="1">
    <source>
        <dbReference type="EMBL" id="SFK98331.1"/>
    </source>
</evidence>
<dbReference type="STRING" id="504800.SAMN04488085_105117"/>
<protein>
    <submittedName>
        <fullName evidence="1">Uncharacterized protein</fullName>
    </submittedName>
</protein>
<dbReference type="AlphaFoldDB" id="A0A1I4E2F4"/>
<gene>
    <name evidence="1" type="ORF">SAMN04488085_105117</name>
</gene>
<dbReference type="InParanoid" id="A0A1I4E2F4"/>
<proteinExistence type="predicted"/>
<evidence type="ECO:0000313" key="2">
    <source>
        <dbReference type="Proteomes" id="UP000199152"/>
    </source>
</evidence>
<dbReference type="Proteomes" id="UP000199152">
    <property type="component" value="Unassembled WGS sequence"/>
</dbReference>
<dbReference type="RefSeq" id="WP_143087143.1">
    <property type="nucleotide sequence ID" value="NZ_FOSW01000005.1"/>
</dbReference>
<organism evidence="1 2">
    <name type="scientific">Geodermatophilus ruber</name>
    <dbReference type="NCBI Taxonomy" id="504800"/>
    <lineage>
        <taxon>Bacteria</taxon>
        <taxon>Bacillati</taxon>
        <taxon>Actinomycetota</taxon>
        <taxon>Actinomycetes</taxon>
        <taxon>Geodermatophilales</taxon>
        <taxon>Geodermatophilaceae</taxon>
        <taxon>Geodermatophilus</taxon>
    </lineage>
</organism>
<reference evidence="1 2" key="1">
    <citation type="submission" date="2016-10" db="EMBL/GenBank/DDBJ databases">
        <authorList>
            <person name="de Groot N.N."/>
        </authorList>
    </citation>
    <scope>NUCLEOTIDE SEQUENCE [LARGE SCALE GENOMIC DNA]</scope>
    <source>
        <strain evidence="1 2">DSM 45317</strain>
    </source>
</reference>
<sequence length="163" mass="18177">MWNGELLKVDAGGSARWGRHVPVNEVERTFCYEADSVFRIYSDTERAYFRAFFAGMDVITEAGDVPRGHGQFRLTELDAGGDGQGRNSNGKDELFGTMEWREVDGRDTGVITVERGTGRWDGTTGTFNVWFPAFCAFDPAASYNVTDPLDTLFFIEGTGHLNR</sequence>
<accession>A0A1I4E2F4</accession>
<keyword evidence="2" id="KW-1185">Reference proteome</keyword>
<name>A0A1I4E2F4_9ACTN</name>
<dbReference type="EMBL" id="FOSW01000005">
    <property type="protein sequence ID" value="SFK98331.1"/>
    <property type="molecule type" value="Genomic_DNA"/>
</dbReference>